<gene>
    <name evidence="2" type="ORF">KQI86_10080</name>
</gene>
<comment type="caution">
    <text evidence="2">The sequence shown here is derived from an EMBL/GenBank/DDBJ whole genome shotgun (WGS) entry which is preliminary data.</text>
</comment>
<evidence type="ECO:0000313" key="3">
    <source>
        <dbReference type="Proteomes" id="UP000726170"/>
    </source>
</evidence>
<evidence type="ECO:0000256" key="1">
    <source>
        <dbReference type="SAM" id="MobiDB-lite"/>
    </source>
</evidence>
<dbReference type="EMBL" id="JAHLQF010000002">
    <property type="protein sequence ID" value="MBU5484680.1"/>
    <property type="molecule type" value="Genomic_DNA"/>
</dbReference>
<dbReference type="Proteomes" id="UP000726170">
    <property type="component" value="Unassembled WGS sequence"/>
</dbReference>
<evidence type="ECO:0000313" key="2">
    <source>
        <dbReference type="EMBL" id="MBU5484680.1"/>
    </source>
</evidence>
<proteinExistence type="predicted"/>
<reference evidence="2 3" key="1">
    <citation type="submission" date="2021-06" db="EMBL/GenBank/DDBJ databases">
        <authorList>
            <person name="Sun Q."/>
            <person name="Li D."/>
        </authorList>
    </citation>
    <scope>NUCLEOTIDE SEQUENCE [LARGE SCALE GENOMIC DNA]</scope>
    <source>
        <strain evidence="2 3">MSJ-11</strain>
    </source>
</reference>
<organism evidence="2 3">
    <name type="scientific">Clostridium mobile</name>
    <dbReference type="NCBI Taxonomy" id="2841512"/>
    <lineage>
        <taxon>Bacteria</taxon>
        <taxon>Bacillati</taxon>
        <taxon>Bacillota</taxon>
        <taxon>Clostridia</taxon>
        <taxon>Eubacteriales</taxon>
        <taxon>Clostridiaceae</taxon>
        <taxon>Clostridium</taxon>
    </lineage>
</organism>
<keyword evidence="3" id="KW-1185">Reference proteome</keyword>
<feature type="compositionally biased region" description="Basic and acidic residues" evidence="1">
    <location>
        <begin position="90"/>
        <end position="103"/>
    </location>
</feature>
<feature type="compositionally biased region" description="Basic and acidic residues" evidence="1">
    <location>
        <begin position="60"/>
        <end position="84"/>
    </location>
</feature>
<sequence length="103" mass="11166">MGYINDISPQELATLANIVAIALTEGRTADESNVLGNFIATVGALILTIAAQQQSLEARLAAKEAKDTKDKDMKDTKTSKDKKDKKDKKGVKDAKDTKTKENE</sequence>
<accession>A0ABS6EHI1</accession>
<dbReference type="RefSeq" id="WP_216439141.1">
    <property type="nucleotide sequence ID" value="NZ_JAHLQF010000002.1"/>
</dbReference>
<protein>
    <submittedName>
        <fullName evidence="2">Uncharacterized protein</fullName>
    </submittedName>
</protein>
<feature type="region of interest" description="Disordered" evidence="1">
    <location>
        <begin position="58"/>
        <end position="103"/>
    </location>
</feature>
<name>A0ABS6EHI1_9CLOT</name>